<gene>
    <name evidence="2" type="ORF">KRX52_00140</name>
</gene>
<dbReference type="EMBL" id="JAHRGL010000001">
    <property type="protein sequence ID" value="MBV2131206.1"/>
    <property type="molecule type" value="Genomic_DNA"/>
</dbReference>
<keyword evidence="3" id="KW-1185">Reference proteome</keyword>
<accession>A0ABS6MQZ8</accession>
<protein>
    <recommendedName>
        <fullName evidence="4">Cation/multidrug efflux pump</fullName>
    </recommendedName>
</protein>
<evidence type="ECO:0000256" key="1">
    <source>
        <dbReference type="SAM" id="Phobius"/>
    </source>
</evidence>
<organism evidence="2 3">
    <name type="scientific">Geopseudomonas aromaticivorans</name>
    <dbReference type="NCBI Taxonomy" id="2849492"/>
    <lineage>
        <taxon>Bacteria</taxon>
        <taxon>Pseudomonadati</taxon>
        <taxon>Pseudomonadota</taxon>
        <taxon>Gammaproteobacteria</taxon>
        <taxon>Pseudomonadales</taxon>
        <taxon>Pseudomonadaceae</taxon>
        <taxon>Geopseudomonas</taxon>
    </lineage>
</organism>
<evidence type="ECO:0008006" key="4">
    <source>
        <dbReference type="Google" id="ProtNLM"/>
    </source>
</evidence>
<feature type="transmembrane region" description="Helical" evidence="1">
    <location>
        <begin position="6"/>
        <end position="25"/>
    </location>
</feature>
<sequence length="216" mass="23653">MQYNGLAWATALAALMVLAIAGRILRNRSWFFGWLRGTCGLALLALALLVGAVAYDLHSYAPLPRQGQPLLTLSFQAEGTQRYRATVREGGRERSVILSGDLWQLDARVFDWKGLASLIGLQPGYRLELLAGRYLSTEQQAAAEPSRIALASSPYGIDLWRWLREGRHDLSLFDARGARVTFLPMADGAVYSVILGSSGLVVEPQTQAARAALLPR</sequence>
<dbReference type="RefSeq" id="WP_217679061.1">
    <property type="nucleotide sequence ID" value="NZ_JAHRGL010000001.1"/>
</dbReference>
<keyword evidence="1" id="KW-1133">Transmembrane helix</keyword>
<proteinExistence type="predicted"/>
<evidence type="ECO:0000313" key="2">
    <source>
        <dbReference type="EMBL" id="MBV2131206.1"/>
    </source>
</evidence>
<evidence type="ECO:0000313" key="3">
    <source>
        <dbReference type="Proteomes" id="UP000813068"/>
    </source>
</evidence>
<keyword evidence="1" id="KW-0472">Membrane</keyword>
<comment type="caution">
    <text evidence="2">The sequence shown here is derived from an EMBL/GenBank/DDBJ whole genome shotgun (WGS) entry which is preliminary data.</text>
</comment>
<feature type="transmembrane region" description="Helical" evidence="1">
    <location>
        <begin position="37"/>
        <end position="55"/>
    </location>
</feature>
<name>A0ABS6MQZ8_9GAMM</name>
<reference evidence="2 3" key="1">
    <citation type="submission" date="2021-06" db="EMBL/GenBank/DDBJ databases">
        <title>Differences between aerobic and microaerobic xylene degrading microbial communities.</title>
        <authorList>
            <person name="Banerjee S."/>
            <person name="Tancsics A."/>
        </authorList>
    </citation>
    <scope>NUCLEOTIDE SEQUENCE [LARGE SCALE GENOMIC DNA]</scope>
    <source>
        <strain evidence="2 3">MAP12</strain>
    </source>
</reference>
<keyword evidence="1" id="KW-0812">Transmembrane</keyword>
<dbReference type="Proteomes" id="UP000813068">
    <property type="component" value="Unassembled WGS sequence"/>
</dbReference>